<keyword evidence="3 5" id="KW-0418">Kinase</keyword>
<reference evidence="5" key="2">
    <citation type="journal article" date="2014" name="ISME J.">
        <title>Microbial stratification in low pH oxic and suboxic macroscopic growths along an acid mine drainage.</title>
        <authorList>
            <person name="Mendez-Garcia C."/>
            <person name="Mesa V."/>
            <person name="Sprenger R.R."/>
            <person name="Richter M."/>
            <person name="Diez M.S."/>
            <person name="Solano J."/>
            <person name="Bargiela R."/>
            <person name="Golyshina O.V."/>
            <person name="Manteca A."/>
            <person name="Ramos J.L."/>
            <person name="Gallego J.R."/>
            <person name="Llorente I."/>
            <person name="Martins Dos Santos V.A."/>
            <person name="Jensen O.N."/>
            <person name="Pelaez A.I."/>
            <person name="Sanchez J."/>
            <person name="Ferrer M."/>
        </authorList>
    </citation>
    <scope>NUCLEOTIDE SEQUENCE</scope>
</reference>
<organism evidence="5">
    <name type="scientific">mine drainage metagenome</name>
    <dbReference type="NCBI Taxonomy" id="410659"/>
    <lineage>
        <taxon>unclassified sequences</taxon>
        <taxon>metagenomes</taxon>
        <taxon>ecological metagenomes</taxon>
    </lineage>
</organism>
<evidence type="ECO:0000256" key="2">
    <source>
        <dbReference type="ARBA" id="ARBA00022741"/>
    </source>
</evidence>
<feature type="non-terminal residue" evidence="5">
    <location>
        <position position="1"/>
    </location>
</feature>
<dbReference type="AlphaFoldDB" id="T1ADF9"/>
<dbReference type="PANTHER" id="PTHR21060">
    <property type="entry name" value="ACETATE KINASE"/>
    <property type="match status" value="1"/>
</dbReference>
<accession>T1ADF9</accession>
<gene>
    <name evidence="5" type="ORF">B2A_04281</name>
</gene>
<dbReference type="PANTHER" id="PTHR21060:SF15">
    <property type="entry name" value="ACETATE KINASE-RELATED"/>
    <property type="match status" value="1"/>
</dbReference>
<name>T1ADF9_9ZZZZ</name>
<dbReference type="GO" id="GO:0008776">
    <property type="term" value="F:acetate kinase activity"/>
    <property type="evidence" value="ECO:0007669"/>
    <property type="project" value="TreeGrafter"/>
</dbReference>
<sequence>TSMGFSPLEGLVMASRCGDIDAALVPYLAERRGVSPAQLIESFNREAGLLGLAGNGSPSELLDAGGARAERALELYCYRIRKYIGAYLAVLGGCDGIVFGGGVGEHVPQIRASVLAGLRFAGVELDVTANQATVGRDGRISTEQSAIAVWTLSVAEEPLLARAALEVLTAQA</sequence>
<evidence type="ECO:0000256" key="1">
    <source>
        <dbReference type="ARBA" id="ARBA00022679"/>
    </source>
</evidence>
<evidence type="ECO:0000313" key="5">
    <source>
        <dbReference type="EMBL" id="EQD58641.1"/>
    </source>
</evidence>
<dbReference type="GO" id="GO:0005524">
    <property type="term" value="F:ATP binding"/>
    <property type="evidence" value="ECO:0007669"/>
    <property type="project" value="UniProtKB-KW"/>
</dbReference>
<reference evidence="5" key="1">
    <citation type="submission" date="2013-08" db="EMBL/GenBank/DDBJ databases">
        <authorList>
            <person name="Mendez C."/>
            <person name="Richter M."/>
            <person name="Ferrer M."/>
            <person name="Sanchez J."/>
        </authorList>
    </citation>
    <scope>NUCLEOTIDE SEQUENCE</scope>
</reference>
<protein>
    <submittedName>
        <fullName evidence="5">Acetate and butyrate kinase</fullName>
    </submittedName>
</protein>
<comment type="caution">
    <text evidence="5">The sequence shown here is derived from an EMBL/GenBank/DDBJ whole genome shotgun (WGS) entry which is preliminary data.</text>
</comment>
<proteinExistence type="predicted"/>
<dbReference type="GO" id="GO:0006083">
    <property type="term" value="P:acetate metabolic process"/>
    <property type="evidence" value="ECO:0007669"/>
    <property type="project" value="TreeGrafter"/>
</dbReference>
<dbReference type="PRINTS" id="PR00471">
    <property type="entry name" value="ACETATEKNASE"/>
</dbReference>
<dbReference type="Gene3D" id="3.30.420.40">
    <property type="match status" value="1"/>
</dbReference>
<keyword evidence="2" id="KW-0547">Nucleotide-binding</keyword>
<dbReference type="SUPFAM" id="SSF53067">
    <property type="entry name" value="Actin-like ATPase domain"/>
    <property type="match status" value="1"/>
</dbReference>
<dbReference type="InterPro" id="IPR000890">
    <property type="entry name" value="Aliphatic_acid_kin_short-chain"/>
</dbReference>
<dbReference type="InterPro" id="IPR043129">
    <property type="entry name" value="ATPase_NBD"/>
</dbReference>
<keyword evidence="1" id="KW-0808">Transferase</keyword>
<dbReference type="EMBL" id="AUZZ01002868">
    <property type="protein sequence ID" value="EQD58641.1"/>
    <property type="molecule type" value="Genomic_DNA"/>
</dbReference>
<keyword evidence="4" id="KW-0067">ATP-binding</keyword>
<evidence type="ECO:0000256" key="4">
    <source>
        <dbReference type="ARBA" id="ARBA00022840"/>
    </source>
</evidence>
<evidence type="ECO:0000256" key="3">
    <source>
        <dbReference type="ARBA" id="ARBA00022777"/>
    </source>
</evidence>
<dbReference type="Pfam" id="PF00871">
    <property type="entry name" value="Acetate_kinase"/>
    <property type="match status" value="1"/>
</dbReference>